<dbReference type="GO" id="GO:0046983">
    <property type="term" value="F:protein dimerization activity"/>
    <property type="evidence" value="ECO:0007669"/>
    <property type="project" value="InterPro"/>
</dbReference>
<evidence type="ECO:0000259" key="1">
    <source>
        <dbReference type="Pfam" id="PF05699"/>
    </source>
</evidence>
<keyword evidence="3" id="KW-1185">Reference proteome</keyword>
<proteinExistence type="predicted"/>
<dbReference type="Pfam" id="PF05699">
    <property type="entry name" value="Dimer_Tnp_hAT"/>
    <property type="match status" value="1"/>
</dbReference>
<reference evidence="2" key="1">
    <citation type="journal article" date="2023" name="Front. Mar. Sci.">
        <title>A new Merluccius polli reference genome to investigate the effects of global change in West African waters.</title>
        <authorList>
            <person name="Mateo J.L."/>
            <person name="Blanco-Fernandez C."/>
            <person name="Garcia-Vazquez E."/>
            <person name="Machado-Schiaffino G."/>
        </authorList>
    </citation>
    <scope>NUCLEOTIDE SEQUENCE</scope>
    <source>
        <strain evidence="2">C29</strain>
        <tissue evidence="2">Fin</tissue>
    </source>
</reference>
<gene>
    <name evidence="2" type="ORF">N1851_029115</name>
</gene>
<accession>A0AA47NQZ1</accession>
<feature type="domain" description="HAT C-terminal dimerisation" evidence="1">
    <location>
        <begin position="61"/>
        <end position="131"/>
    </location>
</feature>
<evidence type="ECO:0000313" key="3">
    <source>
        <dbReference type="Proteomes" id="UP001174136"/>
    </source>
</evidence>
<evidence type="ECO:0000313" key="2">
    <source>
        <dbReference type="EMBL" id="KAK0135061.1"/>
    </source>
</evidence>
<comment type="caution">
    <text evidence="2">The sequence shown here is derived from an EMBL/GenBank/DDBJ whole genome shotgun (WGS) entry which is preliminary data.</text>
</comment>
<dbReference type="SUPFAM" id="SSF53098">
    <property type="entry name" value="Ribonuclease H-like"/>
    <property type="match status" value="1"/>
</dbReference>
<protein>
    <recommendedName>
        <fullName evidence="1">HAT C-terminal dimerisation domain-containing protein</fullName>
    </recommendedName>
</protein>
<dbReference type="AlphaFoldDB" id="A0AA47NQZ1"/>
<sequence>MDNAQSSQPERQIASEINGDCAQEMEDVAPPALGAMGSLFGDIYNSIDSGTRTNNGIQERQNYMTEPSLPADSNTLHWWRDTGCKKYPLLSTLTRKYLSVPGTSVRSERVLHGSFVLSDGLRVMSQNPVRLMEVHYNAVLSHPISRFFLIN</sequence>
<dbReference type="InterPro" id="IPR008906">
    <property type="entry name" value="HATC_C_dom"/>
</dbReference>
<organism evidence="2 3">
    <name type="scientific">Merluccius polli</name>
    <name type="common">Benguela hake</name>
    <name type="synonym">Merluccius cadenati</name>
    <dbReference type="NCBI Taxonomy" id="89951"/>
    <lineage>
        <taxon>Eukaryota</taxon>
        <taxon>Metazoa</taxon>
        <taxon>Chordata</taxon>
        <taxon>Craniata</taxon>
        <taxon>Vertebrata</taxon>
        <taxon>Euteleostomi</taxon>
        <taxon>Actinopterygii</taxon>
        <taxon>Neopterygii</taxon>
        <taxon>Teleostei</taxon>
        <taxon>Neoteleostei</taxon>
        <taxon>Acanthomorphata</taxon>
        <taxon>Zeiogadaria</taxon>
        <taxon>Gadariae</taxon>
        <taxon>Gadiformes</taxon>
        <taxon>Gadoidei</taxon>
        <taxon>Merlucciidae</taxon>
        <taxon>Merluccius</taxon>
    </lineage>
</organism>
<dbReference type="InterPro" id="IPR012337">
    <property type="entry name" value="RNaseH-like_sf"/>
</dbReference>
<dbReference type="Proteomes" id="UP001174136">
    <property type="component" value="Unassembled WGS sequence"/>
</dbReference>
<name>A0AA47NQZ1_MERPO</name>
<dbReference type="EMBL" id="JAOPHQ010005485">
    <property type="protein sequence ID" value="KAK0135061.1"/>
    <property type="molecule type" value="Genomic_DNA"/>
</dbReference>